<keyword evidence="4 6" id="KW-1133">Transmembrane helix</keyword>
<dbReference type="PANTHER" id="PTHR34187:SF2">
    <property type="entry name" value="DUF202 DOMAIN-CONTAINING PROTEIN"/>
    <property type="match status" value="1"/>
</dbReference>
<dbReference type="InterPro" id="IPR052053">
    <property type="entry name" value="IM_YidH-like"/>
</dbReference>
<comment type="subcellular location">
    <subcellularLocation>
        <location evidence="1">Cell membrane</location>
        <topology evidence="1">Multi-pass membrane protein</topology>
    </subcellularLocation>
</comment>
<keyword evidence="3 6" id="KW-0812">Transmembrane</keyword>
<dbReference type="Proteomes" id="UP000019804">
    <property type="component" value="Unassembled WGS sequence"/>
</dbReference>
<keyword evidence="9" id="KW-1185">Reference proteome</keyword>
<dbReference type="HOGENOM" id="CLU_1497202_0_0_1"/>
<dbReference type="AlphaFoldDB" id="A0A017SM19"/>
<reference evidence="9" key="1">
    <citation type="journal article" date="2014" name="Nat. Commun.">
        <title>Genomic adaptations of the halophilic Dead Sea filamentous fungus Eurotium rubrum.</title>
        <authorList>
            <person name="Kis-Papo T."/>
            <person name="Weig A.R."/>
            <person name="Riley R."/>
            <person name="Persoh D."/>
            <person name="Salamov A."/>
            <person name="Sun H."/>
            <person name="Lipzen A."/>
            <person name="Wasser S.P."/>
            <person name="Rambold G."/>
            <person name="Grigoriev I.V."/>
            <person name="Nevo E."/>
        </authorList>
    </citation>
    <scope>NUCLEOTIDE SEQUENCE [LARGE SCALE GENOMIC DNA]</scope>
    <source>
        <strain evidence="9">CBS 135680</strain>
    </source>
</reference>
<feature type="transmembrane region" description="Helical" evidence="6">
    <location>
        <begin position="127"/>
        <end position="149"/>
    </location>
</feature>
<evidence type="ECO:0000256" key="3">
    <source>
        <dbReference type="ARBA" id="ARBA00022692"/>
    </source>
</evidence>
<accession>A0A017SM19</accession>
<dbReference type="OrthoDB" id="199599at2759"/>
<evidence type="ECO:0000313" key="8">
    <source>
        <dbReference type="EMBL" id="EYE97987.1"/>
    </source>
</evidence>
<protein>
    <recommendedName>
        <fullName evidence="7">DUF202 domain-containing protein</fullName>
    </recommendedName>
</protein>
<dbReference type="InterPro" id="IPR003807">
    <property type="entry name" value="DUF202"/>
</dbReference>
<dbReference type="GO" id="GO:0005886">
    <property type="term" value="C:plasma membrane"/>
    <property type="evidence" value="ECO:0007669"/>
    <property type="project" value="UniProtKB-SubCell"/>
</dbReference>
<evidence type="ECO:0000256" key="1">
    <source>
        <dbReference type="ARBA" id="ARBA00004651"/>
    </source>
</evidence>
<name>A0A017SM19_ASPRC</name>
<feature type="transmembrane region" description="Helical" evidence="6">
    <location>
        <begin position="31"/>
        <end position="53"/>
    </location>
</feature>
<evidence type="ECO:0000256" key="6">
    <source>
        <dbReference type="SAM" id="Phobius"/>
    </source>
</evidence>
<dbReference type="EMBL" id="KK088414">
    <property type="protein sequence ID" value="EYE97987.1"/>
    <property type="molecule type" value="Genomic_DNA"/>
</dbReference>
<feature type="transmembrane region" description="Helical" evidence="6">
    <location>
        <begin position="94"/>
        <end position="115"/>
    </location>
</feature>
<dbReference type="PANTHER" id="PTHR34187">
    <property type="entry name" value="FGR18P"/>
    <property type="match status" value="1"/>
</dbReference>
<dbReference type="GeneID" id="63696167"/>
<proteinExistence type="predicted"/>
<evidence type="ECO:0000256" key="2">
    <source>
        <dbReference type="ARBA" id="ARBA00022475"/>
    </source>
</evidence>
<evidence type="ECO:0000256" key="4">
    <source>
        <dbReference type="ARBA" id="ARBA00022989"/>
    </source>
</evidence>
<gene>
    <name evidence="8" type="ORF">EURHEDRAFT_409286</name>
</gene>
<dbReference type="RefSeq" id="XP_040641675.1">
    <property type="nucleotide sequence ID" value="XM_040781043.1"/>
</dbReference>
<feature type="domain" description="DUF202" evidence="7">
    <location>
        <begin position="22"/>
        <end position="118"/>
    </location>
</feature>
<sequence>MISRIRHWFLPRPVANSGSQLRDHLANERTFLSWTRMGLAFAAMALALGRLGIIDHVFNTEWKKNEAAKSKDRQTTTGPAAHEPRLPLTGANDILAGKLCWAISAWSFGYGIFRYISIRQTLLSGRFVPAIWGPILMTCGSVGSLGVLLQSGTGRPLTESSKSG</sequence>
<keyword evidence="2" id="KW-1003">Cell membrane</keyword>
<keyword evidence="5 6" id="KW-0472">Membrane</keyword>
<evidence type="ECO:0000313" key="9">
    <source>
        <dbReference type="Proteomes" id="UP000019804"/>
    </source>
</evidence>
<evidence type="ECO:0000256" key="5">
    <source>
        <dbReference type="ARBA" id="ARBA00023136"/>
    </source>
</evidence>
<evidence type="ECO:0000259" key="7">
    <source>
        <dbReference type="Pfam" id="PF02656"/>
    </source>
</evidence>
<dbReference type="Pfam" id="PF02656">
    <property type="entry name" value="DUF202"/>
    <property type="match status" value="1"/>
</dbReference>
<organism evidence="8 9">
    <name type="scientific">Aspergillus ruber (strain CBS 135680)</name>
    <dbReference type="NCBI Taxonomy" id="1388766"/>
    <lineage>
        <taxon>Eukaryota</taxon>
        <taxon>Fungi</taxon>
        <taxon>Dikarya</taxon>
        <taxon>Ascomycota</taxon>
        <taxon>Pezizomycotina</taxon>
        <taxon>Eurotiomycetes</taxon>
        <taxon>Eurotiomycetidae</taxon>
        <taxon>Eurotiales</taxon>
        <taxon>Aspergillaceae</taxon>
        <taxon>Aspergillus</taxon>
        <taxon>Aspergillus subgen. Aspergillus</taxon>
    </lineage>
</organism>